<proteinExistence type="inferred from homology"/>
<dbReference type="GO" id="GO:0015562">
    <property type="term" value="F:efflux transmembrane transporter activity"/>
    <property type="evidence" value="ECO:0007669"/>
    <property type="project" value="InterPro"/>
</dbReference>
<feature type="chain" id="PRO_5041386823" evidence="9">
    <location>
        <begin position="26"/>
        <end position="464"/>
    </location>
</feature>
<feature type="signal peptide" evidence="9">
    <location>
        <begin position="1"/>
        <end position="25"/>
    </location>
</feature>
<dbReference type="GO" id="GO:1990281">
    <property type="term" value="C:efflux pump complex"/>
    <property type="evidence" value="ECO:0007669"/>
    <property type="project" value="TreeGrafter"/>
</dbReference>
<dbReference type="Gene3D" id="1.20.1600.10">
    <property type="entry name" value="Outer membrane efflux proteins (OEP)"/>
    <property type="match status" value="1"/>
</dbReference>
<keyword evidence="3" id="KW-0813">Transport</keyword>
<dbReference type="GO" id="GO:0009279">
    <property type="term" value="C:cell outer membrane"/>
    <property type="evidence" value="ECO:0007669"/>
    <property type="project" value="UniProtKB-SubCell"/>
</dbReference>
<evidence type="ECO:0000256" key="8">
    <source>
        <dbReference type="SAM" id="Coils"/>
    </source>
</evidence>
<dbReference type="PANTHER" id="PTHR30026">
    <property type="entry name" value="OUTER MEMBRANE PROTEIN TOLC"/>
    <property type="match status" value="1"/>
</dbReference>
<accession>A0AA49GS36</accession>
<feature type="coiled-coil region" evidence="8">
    <location>
        <begin position="344"/>
        <end position="382"/>
    </location>
</feature>
<dbReference type="InterPro" id="IPR003423">
    <property type="entry name" value="OMP_efflux"/>
</dbReference>
<name>A0AA49GS36_9BACT</name>
<keyword evidence="9" id="KW-0732">Signal</keyword>
<organism evidence="10">
    <name type="scientific">Roseihalotalea indica</name>
    <dbReference type="NCBI Taxonomy" id="2867963"/>
    <lineage>
        <taxon>Bacteria</taxon>
        <taxon>Pseudomonadati</taxon>
        <taxon>Bacteroidota</taxon>
        <taxon>Cytophagia</taxon>
        <taxon>Cytophagales</taxon>
        <taxon>Catalimonadaceae</taxon>
        <taxon>Roseihalotalea</taxon>
    </lineage>
</organism>
<comment type="subcellular location">
    <subcellularLocation>
        <location evidence="1">Cell outer membrane</location>
    </subcellularLocation>
</comment>
<dbReference type="GO" id="GO:0015288">
    <property type="term" value="F:porin activity"/>
    <property type="evidence" value="ECO:0007669"/>
    <property type="project" value="TreeGrafter"/>
</dbReference>
<gene>
    <name evidence="10" type="ORF">K4G66_12555</name>
</gene>
<evidence type="ECO:0000256" key="2">
    <source>
        <dbReference type="ARBA" id="ARBA00007613"/>
    </source>
</evidence>
<keyword evidence="4" id="KW-1134">Transmembrane beta strand</keyword>
<evidence type="ECO:0000256" key="3">
    <source>
        <dbReference type="ARBA" id="ARBA00022448"/>
    </source>
</evidence>
<dbReference type="EMBL" id="CP120682">
    <property type="protein sequence ID" value="WKN39523.1"/>
    <property type="molecule type" value="Genomic_DNA"/>
</dbReference>
<comment type="similarity">
    <text evidence="2">Belongs to the outer membrane factor (OMF) (TC 1.B.17) family.</text>
</comment>
<evidence type="ECO:0000256" key="7">
    <source>
        <dbReference type="ARBA" id="ARBA00023237"/>
    </source>
</evidence>
<reference evidence="10" key="1">
    <citation type="journal article" date="2023" name="Comput. Struct. Biotechnol. J.">
        <title>Discovery of a novel marine Bacteroidetes with a rich repertoire of carbohydrate-active enzymes.</title>
        <authorList>
            <person name="Chen B."/>
            <person name="Liu G."/>
            <person name="Chen Q."/>
            <person name="Wang H."/>
            <person name="Liu L."/>
            <person name="Tang K."/>
        </authorList>
    </citation>
    <scope>NUCLEOTIDE SEQUENCE</scope>
    <source>
        <strain evidence="10">TK19036</strain>
    </source>
</reference>
<dbReference type="PANTHER" id="PTHR30026:SF20">
    <property type="entry name" value="OUTER MEMBRANE PROTEIN TOLC"/>
    <property type="match status" value="1"/>
</dbReference>
<evidence type="ECO:0000256" key="5">
    <source>
        <dbReference type="ARBA" id="ARBA00022692"/>
    </source>
</evidence>
<keyword evidence="7" id="KW-0998">Cell outer membrane</keyword>
<evidence type="ECO:0000313" key="10">
    <source>
        <dbReference type="EMBL" id="WKN39523.1"/>
    </source>
</evidence>
<dbReference type="AlphaFoldDB" id="A0AA49GS36"/>
<keyword evidence="6" id="KW-0472">Membrane</keyword>
<evidence type="ECO:0000256" key="1">
    <source>
        <dbReference type="ARBA" id="ARBA00004442"/>
    </source>
</evidence>
<reference evidence="10" key="2">
    <citation type="journal article" date="2024" name="Antonie Van Leeuwenhoek">
        <title>Roseihalotalea indica gen. nov., sp. nov., a halophilic Bacteroidetes from mesopelagic Southwest Indian Ocean with higher carbohydrate metabolic potential.</title>
        <authorList>
            <person name="Chen B."/>
            <person name="Zhang M."/>
            <person name="Lin D."/>
            <person name="Ye J."/>
            <person name="Tang K."/>
        </authorList>
    </citation>
    <scope>NUCLEOTIDE SEQUENCE</scope>
    <source>
        <strain evidence="10">TK19036</strain>
    </source>
</reference>
<protein>
    <submittedName>
        <fullName evidence="10">TolC family protein</fullName>
    </submittedName>
</protein>
<dbReference type="Pfam" id="PF02321">
    <property type="entry name" value="OEP"/>
    <property type="match status" value="1"/>
</dbReference>
<keyword evidence="8" id="KW-0175">Coiled coil</keyword>
<sequence length="464" mass="51966">MSKAVSYLKLLLLLLCISKTIFTQAQQLDMAVVLQEATEKYPSIKAQQAAVESSGREKRAVSNAYLPRLSMQHQYTFSTSNNVEGAFYPNGITISPSGGIRTENVDEGAFGSFTSALLEWDVYSFGKLSANTSAARAEVAVSKNALDNEIFQHQIHTADAYLQLLIAEKLTQIQQRNLERATSFSEAVDANVRSGLRPGVDSSLAHAEYVKARMLLLESERHENARRYQLMELLGRDAQMESVTIDSMYFFHELPDVAETDEPSLNENPLLQLQLAKIAASQQRGIAMKRSFYPAITLVGAAWARGSGISNTDQEYHTDFSHGVDYQVHNYLIGAAIRWTPTDLAASRNRFKKYEHLVQQQTEQYNEQQLRLKRQLRESEMQYEVMLEQANTAPVQLAASQQAYLQANARYKNGLTDLPTMLQSVVALNRAEADVAIAYSNVWRSLLMLAAAKGDLSDFIRPFN</sequence>
<dbReference type="SUPFAM" id="SSF56954">
    <property type="entry name" value="Outer membrane efflux proteins (OEP)"/>
    <property type="match status" value="1"/>
</dbReference>
<keyword evidence="5" id="KW-0812">Transmembrane</keyword>
<evidence type="ECO:0000256" key="6">
    <source>
        <dbReference type="ARBA" id="ARBA00023136"/>
    </source>
</evidence>
<evidence type="ECO:0000256" key="4">
    <source>
        <dbReference type="ARBA" id="ARBA00022452"/>
    </source>
</evidence>
<dbReference type="InterPro" id="IPR051906">
    <property type="entry name" value="TolC-like"/>
</dbReference>
<evidence type="ECO:0000256" key="9">
    <source>
        <dbReference type="SAM" id="SignalP"/>
    </source>
</evidence>